<evidence type="ECO:0000256" key="2">
    <source>
        <dbReference type="ARBA" id="ARBA00022748"/>
    </source>
</evidence>
<evidence type="ECO:0000256" key="1">
    <source>
        <dbReference type="ARBA" id="ARBA00004196"/>
    </source>
</evidence>
<gene>
    <name evidence="6" type="ORF">ACFSYS_15615</name>
</gene>
<dbReference type="SUPFAM" id="SSF52833">
    <property type="entry name" value="Thioredoxin-like"/>
    <property type="match status" value="1"/>
</dbReference>
<evidence type="ECO:0000256" key="4">
    <source>
        <dbReference type="ARBA" id="ARBA00023284"/>
    </source>
</evidence>
<keyword evidence="3" id="KW-1015">Disulfide bond</keyword>
<reference evidence="7" key="1">
    <citation type="journal article" date="2019" name="Int. J. Syst. Evol. Microbiol.">
        <title>The Global Catalogue of Microorganisms (GCM) 10K type strain sequencing project: providing services to taxonomists for standard genome sequencing and annotation.</title>
        <authorList>
            <consortium name="The Broad Institute Genomics Platform"/>
            <consortium name="The Broad Institute Genome Sequencing Center for Infectious Disease"/>
            <person name="Wu L."/>
            <person name="Ma J."/>
        </authorList>
    </citation>
    <scope>NUCLEOTIDE SEQUENCE [LARGE SCALE GENOMIC DNA]</scope>
    <source>
        <strain evidence="7">KCTC 52925</strain>
    </source>
</reference>
<keyword evidence="4" id="KW-0676">Redox-active center</keyword>
<dbReference type="InterPro" id="IPR000866">
    <property type="entry name" value="AhpC/TSA"/>
</dbReference>
<accession>A0ABW5X9T0</accession>
<organism evidence="6 7">
    <name type="scientific">Christiangramia antarctica</name>
    <dbReference type="NCBI Taxonomy" id="2058158"/>
    <lineage>
        <taxon>Bacteria</taxon>
        <taxon>Pseudomonadati</taxon>
        <taxon>Bacteroidota</taxon>
        <taxon>Flavobacteriia</taxon>
        <taxon>Flavobacteriales</taxon>
        <taxon>Flavobacteriaceae</taxon>
        <taxon>Christiangramia</taxon>
    </lineage>
</organism>
<dbReference type="InterPro" id="IPR050553">
    <property type="entry name" value="Thioredoxin_ResA/DsbE_sf"/>
</dbReference>
<dbReference type="PANTHER" id="PTHR42852:SF6">
    <property type="entry name" value="THIOL:DISULFIDE INTERCHANGE PROTEIN DSBE"/>
    <property type="match status" value="1"/>
</dbReference>
<dbReference type="InterPro" id="IPR025380">
    <property type="entry name" value="DUF4369"/>
</dbReference>
<dbReference type="Pfam" id="PF00578">
    <property type="entry name" value="AhpC-TSA"/>
    <property type="match status" value="1"/>
</dbReference>
<protein>
    <submittedName>
        <fullName evidence="6">Redoxin domain-containing protein</fullName>
    </submittedName>
</protein>
<dbReference type="PROSITE" id="PS00194">
    <property type="entry name" value="THIOREDOXIN_1"/>
    <property type="match status" value="1"/>
</dbReference>
<dbReference type="PANTHER" id="PTHR42852">
    <property type="entry name" value="THIOL:DISULFIDE INTERCHANGE PROTEIN DSBE"/>
    <property type="match status" value="1"/>
</dbReference>
<dbReference type="RefSeq" id="WP_251740652.1">
    <property type="nucleotide sequence ID" value="NZ_JBHUOJ010000033.1"/>
</dbReference>
<name>A0ABW5X9T0_9FLAO</name>
<dbReference type="InterPro" id="IPR036249">
    <property type="entry name" value="Thioredoxin-like_sf"/>
</dbReference>
<evidence type="ECO:0000313" key="7">
    <source>
        <dbReference type="Proteomes" id="UP001597438"/>
    </source>
</evidence>
<keyword evidence="2" id="KW-0201">Cytochrome c-type biogenesis</keyword>
<dbReference type="Pfam" id="PF14289">
    <property type="entry name" value="DUF4369"/>
    <property type="match status" value="1"/>
</dbReference>
<sequence length="354" mass="40639">MDTAGLKTVFRETALSNKGIKYNSYEKLICVLFLILLNSCNKQKQIEFSLEGKTQGIEDGASIYLDGDNTILDSTKIQNNSFSFNTDLTESPIQVVLRTKDFSHYRFLWLEDTIMTFDATKSDFRNADVTGSYEENLSQKLHEKTDSLPRNKQLEMDMEFVKNHPKSIHSSYILSVYSSTWGKEKTKTLYENFSPDNKNNQYGKKISKYIELNQEPKLGEQFVDFEMQDTLGNMRKLSNLKGKAVLLEFWAAWCGPCRKENPNLVKTYRKFHPQGFEIFAVSLDSNKDNWIKAIKDDSLIWNHVNDLKGDDNKASLIYGINGIPDNFLISENGEIIGRNLRGDKLNQKLTGILQ</sequence>
<dbReference type="InterPro" id="IPR013766">
    <property type="entry name" value="Thioredoxin_domain"/>
</dbReference>
<evidence type="ECO:0000256" key="3">
    <source>
        <dbReference type="ARBA" id="ARBA00023157"/>
    </source>
</evidence>
<evidence type="ECO:0000259" key="5">
    <source>
        <dbReference type="PROSITE" id="PS51352"/>
    </source>
</evidence>
<dbReference type="PROSITE" id="PS51352">
    <property type="entry name" value="THIOREDOXIN_2"/>
    <property type="match status" value="1"/>
</dbReference>
<dbReference type="Gene3D" id="3.40.30.10">
    <property type="entry name" value="Glutaredoxin"/>
    <property type="match status" value="1"/>
</dbReference>
<dbReference type="Proteomes" id="UP001597438">
    <property type="component" value="Unassembled WGS sequence"/>
</dbReference>
<evidence type="ECO:0000313" key="6">
    <source>
        <dbReference type="EMBL" id="MFD2834719.1"/>
    </source>
</evidence>
<dbReference type="EMBL" id="JBHUOJ010000033">
    <property type="protein sequence ID" value="MFD2834719.1"/>
    <property type="molecule type" value="Genomic_DNA"/>
</dbReference>
<keyword evidence="7" id="KW-1185">Reference proteome</keyword>
<feature type="domain" description="Thioredoxin" evidence="5">
    <location>
        <begin position="216"/>
        <end position="354"/>
    </location>
</feature>
<comment type="subcellular location">
    <subcellularLocation>
        <location evidence="1">Cell envelope</location>
    </subcellularLocation>
</comment>
<comment type="caution">
    <text evidence="6">The sequence shown here is derived from an EMBL/GenBank/DDBJ whole genome shotgun (WGS) entry which is preliminary data.</text>
</comment>
<dbReference type="InterPro" id="IPR017937">
    <property type="entry name" value="Thioredoxin_CS"/>
</dbReference>
<dbReference type="CDD" id="cd02966">
    <property type="entry name" value="TlpA_like_family"/>
    <property type="match status" value="1"/>
</dbReference>
<proteinExistence type="predicted"/>